<gene>
    <name evidence="1" type="ORF">PDJAM_G00188400</name>
</gene>
<feature type="non-terminal residue" evidence="1">
    <location>
        <position position="1"/>
    </location>
</feature>
<proteinExistence type="predicted"/>
<name>A0ACC5Y582_9TELE</name>
<dbReference type="EMBL" id="CM040977">
    <property type="protein sequence ID" value="MCJ8730788.1"/>
    <property type="molecule type" value="Genomic_DNA"/>
</dbReference>
<reference evidence="1" key="1">
    <citation type="submission" date="2020-02" db="EMBL/GenBank/DDBJ databases">
        <title>Genome sequencing of the panga catfish, Pangasius djambal.</title>
        <authorList>
            <person name="Wen M."/>
            <person name="Zahm M."/>
            <person name="Roques C."/>
            <person name="Cabau C."/>
            <person name="Klopp C."/>
            <person name="Donnadieu C."/>
            <person name="Jouanno E."/>
            <person name="Avarre J.-C."/>
            <person name="Campet M."/>
            <person name="Ha T."/>
            <person name="Dugue R."/>
            <person name="Lampietro C."/>
            <person name="Louis A."/>
            <person name="Herpin A."/>
            <person name="Echchiki A."/>
            <person name="Berthelot C."/>
            <person name="Parey E."/>
            <person name="Roest-Crollius H."/>
            <person name="Braasch I."/>
            <person name="Postlethwait J.H."/>
            <person name="Bobe J."/>
            <person name="Montfort J."/>
            <person name="Bouchez O."/>
            <person name="Begum T."/>
            <person name="Schartl M."/>
            <person name="Gustiano R."/>
            <person name="Guiguen Y."/>
        </authorList>
    </citation>
    <scope>NUCLEOTIDE SEQUENCE</scope>
    <source>
        <strain evidence="1">Pdj_M5554</strain>
    </source>
</reference>
<organism evidence="1 2">
    <name type="scientific">Pangasius djambal</name>
    <dbReference type="NCBI Taxonomy" id="1691987"/>
    <lineage>
        <taxon>Eukaryota</taxon>
        <taxon>Metazoa</taxon>
        <taxon>Chordata</taxon>
        <taxon>Craniata</taxon>
        <taxon>Vertebrata</taxon>
        <taxon>Euteleostomi</taxon>
        <taxon>Actinopterygii</taxon>
        <taxon>Neopterygii</taxon>
        <taxon>Teleostei</taxon>
        <taxon>Ostariophysi</taxon>
        <taxon>Siluriformes</taxon>
        <taxon>Pangasiidae</taxon>
        <taxon>Pangasius</taxon>
    </lineage>
</organism>
<protein>
    <submittedName>
        <fullName evidence="1">Uncharacterized protein</fullName>
    </submittedName>
</protein>
<evidence type="ECO:0000313" key="1">
    <source>
        <dbReference type="EMBL" id="MCJ8730788.1"/>
    </source>
</evidence>
<dbReference type="Proteomes" id="UP000830395">
    <property type="component" value="Chromosome 3"/>
</dbReference>
<sequence length="74" mass="8304">IQFEYLAFKSPSVYGISQEKLSCCYDSICQAMPDTNRNKSLRRPIGHGKAQDYLCSTFIIGKLASASLDLESFF</sequence>
<comment type="caution">
    <text evidence="1">The sequence shown here is derived from an EMBL/GenBank/DDBJ whole genome shotgun (WGS) entry which is preliminary data.</text>
</comment>
<keyword evidence="2" id="KW-1185">Reference proteome</keyword>
<accession>A0ACC5Y582</accession>
<evidence type="ECO:0000313" key="2">
    <source>
        <dbReference type="Proteomes" id="UP000830395"/>
    </source>
</evidence>